<dbReference type="CTD" id="7066"/>
<dbReference type="InterPro" id="IPR003978">
    <property type="entry name" value="Thrombopoietin"/>
</dbReference>
<sequence length="170" mass="19224">MAVTRFLLPSLFLIASTACDSRTSDFLCISKASRAMNKVKNDLRGEMVNCTDLRPSLIRLSHTMWDKATWEKIQFQDRMAEILQSLSNLVQDVKAARGLTQSGCGSILEILEKNAINYQREATSPPIIQKYPSKETGDLKEVLNYFRQLLRILGWLIIELNVNCGTGNKQ</sequence>
<dbReference type="RefSeq" id="XP_042559014.1">
    <property type="nucleotide sequence ID" value="XM_042703080.1"/>
</dbReference>
<evidence type="ECO:0000256" key="1">
    <source>
        <dbReference type="SAM" id="SignalP"/>
    </source>
</evidence>
<evidence type="ECO:0000313" key="2">
    <source>
        <dbReference type="Proteomes" id="UP000515152"/>
    </source>
</evidence>
<evidence type="ECO:0000313" key="3">
    <source>
        <dbReference type="RefSeq" id="XP_042559014.1"/>
    </source>
</evidence>
<name>A0A8M1KAL9_CLUHA</name>
<dbReference type="PANTHER" id="PTHR10560:SF0">
    <property type="entry name" value="THROMBOPOIETIN"/>
    <property type="match status" value="1"/>
</dbReference>
<dbReference type="GO" id="GO:0008283">
    <property type="term" value="P:cell population proliferation"/>
    <property type="evidence" value="ECO:0007669"/>
    <property type="project" value="InterPro"/>
</dbReference>
<protein>
    <submittedName>
        <fullName evidence="3">Thrombopoietin isoform X2</fullName>
    </submittedName>
</protein>
<dbReference type="GO" id="GO:0005576">
    <property type="term" value="C:extracellular region"/>
    <property type="evidence" value="ECO:0007669"/>
    <property type="project" value="InterPro"/>
</dbReference>
<keyword evidence="1" id="KW-0732">Signal</keyword>
<dbReference type="PANTHER" id="PTHR10560">
    <property type="entry name" value="THROMBOPOIETIN"/>
    <property type="match status" value="1"/>
</dbReference>
<feature type="signal peptide" evidence="1">
    <location>
        <begin position="1"/>
        <end position="18"/>
    </location>
</feature>
<accession>A0A8M1KAL9</accession>
<proteinExistence type="predicted"/>
<dbReference type="GeneID" id="122128656"/>
<dbReference type="Proteomes" id="UP000515152">
    <property type="component" value="Chromosome 22"/>
</dbReference>
<dbReference type="GO" id="GO:0005125">
    <property type="term" value="F:cytokine activity"/>
    <property type="evidence" value="ECO:0007669"/>
    <property type="project" value="InterPro"/>
</dbReference>
<dbReference type="AlphaFoldDB" id="A0A8M1KAL9"/>
<keyword evidence="2" id="KW-1185">Reference proteome</keyword>
<organism evidence="2 3">
    <name type="scientific">Clupea harengus</name>
    <name type="common">Atlantic herring</name>
    <dbReference type="NCBI Taxonomy" id="7950"/>
    <lineage>
        <taxon>Eukaryota</taxon>
        <taxon>Metazoa</taxon>
        <taxon>Chordata</taxon>
        <taxon>Craniata</taxon>
        <taxon>Vertebrata</taxon>
        <taxon>Euteleostomi</taxon>
        <taxon>Actinopterygii</taxon>
        <taxon>Neopterygii</taxon>
        <taxon>Teleostei</taxon>
        <taxon>Clupei</taxon>
        <taxon>Clupeiformes</taxon>
        <taxon>Clupeoidei</taxon>
        <taxon>Clupeidae</taxon>
        <taxon>Clupea</taxon>
    </lineage>
</organism>
<reference evidence="3" key="1">
    <citation type="submission" date="2025-08" db="UniProtKB">
        <authorList>
            <consortium name="RefSeq"/>
        </authorList>
    </citation>
    <scope>IDENTIFICATION</scope>
</reference>
<dbReference type="PROSITE" id="PS51257">
    <property type="entry name" value="PROKAR_LIPOPROTEIN"/>
    <property type="match status" value="1"/>
</dbReference>
<gene>
    <name evidence="3" type="primary">thpo</name>
</gene>
<feature type="chain" id="PRO_5035429778" evidence="1">
    <location>
        <begin position="19"/>
        <end position="170"/>
    </location>
</feature>